<dbReference type="EMBL" id="BARW01009024">
    <property type="protein sequence ID" value="GAI75191.1"/>
    <property type="molecule type" value="Genomic_DNA"/>
</dbReference>
<protein>
    <submittedName>
        <fullName evidence="1">Uncharacterized protein</fullName>
    </submittedName>
</protein>
<dbReference type="AlphaFoldDB" id="X1S7V8"/>
<feature type="non-terminal residue" evidence="1">
    <location>
        <position position="30"/>
    </location>
</feature>
<accession>X1S7V8</accession>
<proteinExistence type="predicted"/>
<gene>
    <name evidence="1" type="ORF">S12H4_18303</name>
</gene>
<evidence type="ECO:0000313" key="1">
    <source>
        <dbReference type="EMBL" id="GAI75191.1"/>
    </source>
</evidence>
<organism evidence="1">
    <name type="scientific">marine sediment metagenome</name>
    <dbReference type="NCBI Taxonomy" id="412755"/>
    <lineage>
        <taxon>unclassified sequences</taxon>
        <taxon>metagenomes</taxon>
        <taxon>ecological metagenomes</taxon>
    </lineage>
</organism>
<reference evidence="1" key="1">
    <citation type="journal article" date="2014" name="Front. Microbiol.">
        <title>High frequency of phylogenetically diverse reductive dehalogenase-homologous genes in deep subseafloor sedimentary metagenomes.</title>
        <authorList>
            <person name="Kawai M."/>
            <person name="Futagami T."/>
            <person name="Toyoda A."/>
            <person name="Takaki Y."/>
            <person name="Nishi S."/>
            <person name="Hori S."/>
            <person name="Arai W."/>
            <person name="Tsubouchi T."/>
            <person name="Morono Y."/>
            <person name="Uchiyama I."/>
            <person name="Ito T."/>
            <person name="Fujiyama A."/>
            <person name="Inagaki F."/>
            <person name="Takami H."/>
        </authorList>
    </citation>
    <scope>NUCLEOTIDE SEQUENCE</scope>
    <source>
        <strain evidence="1">Expedition CK06-06</strain>
    </source>
</reference>
<name>X1S7V8_9ZZZZ</name>
<comment type="caution">
    <text evidence="1">The sequence shown here is derived from an EMBL/GenBank/DDBJ whole genome shotgun (WGS) entry which is preliminary data.</text>
</comment>
<sequence length="30" mass="3465">MRGQASDYILYYPGIDLVQLPLPPPRIKYS</sequence>